<keyword evidence="4 7" id="KW-0686">Riboflavin biosynthesis</keyword>
<proteinExistence type="inferred from homology"/>
<dbReference type="STRING" id="1555241.A0A4P9X7J2"/>
<dbReference type="AlphaFoldDB" id="A0A4P9X7J2"/>
<dbReference type="Pfam" id="PF00885">
    <property type="entry name" value="DMRL_synthase"/>
    <property type="match status" value="1"/>
</dbReference>
<dbReference type="InterPro" id="IPR036467">
    <property type="entry name" value="LS/RS_sf"/>
</dbReference>
<dbReference type="UniPathway" id="UPA00275">
    <property type="reaction ID" value="UER00404"/>
</dbReference>
<dbReference type="SUPFAM" id="SSF52121">
    <property type="entry name" value="Lumazine synthase"/>
    <property type="match status" value="1"/>
</dbReference>
<evidence type="ECO:0000256" key="3">
    <source>
        <dbReference type="ARBA" id="ARBA00012664"/>
    </source>
</evidence>
<reference evidence="9" key="1">
    <citation type="journal article" date="2018" name="Nat. Microbiol.">
        <title>Leveraging single-cell genomics to expand the fungal tree of life.</title>
        <authorList>
            <person name="Ahrendt S.R."/>
            <person name="Quandt C.A."/>
            <person name="Ciobanu D."/>
            <person name="Clum A."/>
            <person name="Salamov A."/>
            <person name="Andreopoulos B."/>
            <person name="Cheng J.F."/>
            <person name="Woyke T."/>
            <person name="Pelin A."/>
            <person name="Henrissat B."/>
            <person name="Reynolds N.K."/>
            <person name="Benny G.L."/>
            <person name="Smith M.E."/>
            <person name="James T.Y."/>
            <person name="Grigoriev I.V."/>
        </authorList>
    </citation>
    <scope>NUCLEOTIDE SEQUENCE [LARGE SCALE GENOMIC DNA]</scope>
    <source>
        <strain evidence="9">ATCC 52028</strain>
    </source>
</reference>
<dbReference type="GO" id="GO:0009349">
    <property type="term" value="C:riboflavin synthase complex"/>
    <property type="evidence" value="ECO:0007669"/>
    <property type="project" value="UniProtKB-UniRule"/>
</dbReference>
<dbReference type="EMBL" id="ML014180">
    <property type="protein sequence ID" value="RKP01214.1"/>
    <property type="molecule type" value="Genomic_DNA"/>
</dbReference>
<dbReference type="InterPro" id="IPR034964">
    <property type="entry name" value="LS"/>
</dbReference>
<evidence type="ECO:0000256" key="1">
    <source>
        <dbReference type="ARBA" id="ARBA00004917"/>
    </source>
</evidence>
<gene>
    <name evidence="8" type="ORF">CXG81DRAFT_29801</name>
</gene>
<dbReference type="InterPro" id="IPR002180">
    <property type="entry name" value="LS/RS"/>
</dbReference>
<dbReference type="Proteomes" id="UP000274922">
    <property type="component" value="Unassembled WGS sequence"/>
</dbReference>
<comment type="pathway">
    <text evidence="1 7">Cofactor biosynthesis; riboflavin biosynthesis; riboflavin from 2-hydroxy-3-oxobutyl phosphate and 5-amino-6-(D-ribitylamino)uracil: step 1/2.</text>
</comment>
<dbReference type="PANTHER" id="PTHR21058">
    <property type="entry name" value="6,7-DIMETHYL-8-RIBITYLLUMAZINE SYNTHASE DMRL SYNTHASE LUMAZINE SYNTHASE"/>
    <property type="match status" value="1"/>
</dbReference>
<dbReference type="NCBIfam" id="TIGR00114">
    <property type="entry name" value="lumazine-synth"/>
    <property type="match status" value="1"/>
</dbReference>
<dbReference type="PANTHER" id="PTHR21058:SF0">
    <property type="entry name" value="6,7-DIMETHYL-8-RIBITYLLUMAZINE SYNTHASE"/>
    <property type="match status" value="1"/>
</dbReference>
<keyword evidence="9" id="KW-1185">Reference proteome</keyword>
<evidence type="ECO:0000256" key="4">
    <source>
        <dbReference type="ARBA" id="ARBA00022619"/>
    </source>
</evidence>
<evidence type="ECO:0000256" key="6">
    <source>
        <dbReference type="ARBA" id="ARBA00048785"/>
    </source>
</evidence>
<comment type="function">
    <text evidence="7">Catalyzes the formation of 6,7-dimethyl-8-ribityllumazine by condensation of 5-amino-6-(D-ribitylamino)uracil with 3,4-dihydroxy-2-butanone 4-phosphate. This is the penultimate step in the biosynthesis of riboflavin.</text>
</comment>
<dbReference type="HAMAP" id="MF_00178">
    <property type="entry name" value="Lumazine_synth"/>
    <property type="match status" value="1"/>
</dbReference>
<dbReference type="OrthoDB" id="2965at2759"/>
<comment type="catalytic activity">
    <reaction evidence="6 7">
        <text>(2S)-2-hydroxy-3-oxobutyl phosphate + 5-amino-6-(D-ribitylamino)uracil = 6,7-dimethyl-8-(1-D-ribityl)lumazine + phosphate + 2 H2O + H(+)</text>
        <dbReference type="Rhea" id="RHEA:26152"/>
        <dbReference type="ChEBI" id="CHEBI:15377"/>
        <dbReference type="ChEBI" id="CHEBI:15378"/>
        <dbReference type="ChEBI" id="CHEBI:15934"/>
        <dbReference type="ChEBI" id="CHEBI:43474"/>
        <dbReference type="ChEBI" id="CHEBI:58201"/>
        <dbReference type="ChEBI" id="CHEBI:58830"/>
        <dbReference type="EC" id="2.5.1.78"/>
    </reaction>
</comment>
<dbReference type="EC" id="2.5.1.78" evidence="3 7"/>
<dbReference type="CDD" id="cd09209">
    <property type="entry name" value="Lumazine_synthase-I"/>
    <property type="match status" value="1"/>
</dbReference>
<dbReference type="Gene3D" id="3.40.50.960">
    <property type="entry name" value="Lumazine/riboflavin synthase"/>
    <property type="match status" value="1"/>
</dbReference>
<comment type="similarity">
    <text evidence="2 7">Belongs to the DMRL synthase family.</text>
</comment>
<protein>
    <recommendedName>
        <fullName evidence="3 7">6,7-dimethyl-8-ribityllumazine synthase</fullName>
        <shortName evidence="7">DMRL synthase</shortName>
        <ecNumber evidence="3 7">2.5.1.78</ecNumber>
    </recommendedName>
</protein>
<name>A0A4P9X7J2_9FUNG</name>
<evidence type="ECO:0000256" key="5">
    <source>
        <dbReference type="ARBA" id="ARBA00022679"/>
    </source>
</evidence>
<organism evidence="8 9">
    <name type="scientific">Caulochytrium protostelioides</name>
    <dbReference type="NCBI Taxonomy" id="1555241"/>
    <lineage>
        <taxon>Eukaryota</taxon>
        <taxon>Fungi</taxon>
        <taxon>Fungi incertae sedis</taxon>
        <taxon>Chytridiomycota</taxon>
        <taxon>Chytridiomycota incertae sedis</taxon>
        <taxon>Chytridiomycetes</taxon>
        <taxon>Caulochytriales</taxon>
        <taxon>Caulochytriaceae</taxon>
        <taxon>Caulochytrium</taxon>
    </lineage>
</organism>
<evidence type="ECO:0000313" key="9">
    <source>
        <dbReference type="Proteomes" id="UP000274922"/>
    </source>
</evidence>
<accession>A0A4P9X7J2</accession>
<dbReference type="GO" id="GO:0000906">
    <property type="term" value="F:6,7-dimethyl-8-ribityllumazine synthase activity"/>
    <property type="evidence" value="ECO:0007669"/>
    <property type="project" value="UniProtKB-EC"/>
</dbReference>
<evidence type="ECO:0000256" key="7">
    <source>
        <dbReference type="RuleBase" id="RU003795"/>
    </source>
</evidence>
<dbReference type="GO" id="GO:0009231">
    <property type="term" value="P:riboflavin biosynthetic process"/>
    <property type="evidence" value="ECO:0007669"/>
    <property type="project" value="UniProtKB-UniPathway"/>
</dbReference>
<evidence type="ECO:0000313" key="8">
    <source>
        <dbReference type="EMBL" id="RKP01214.1"/>
    </source>
</evidence>
<sequence length="160" mass="17132">MTYIPGAIAEAKSSVLDRIPKDTPIHIVRTRWNPEIVNALVSGCRAQLEKRGMTHVVETTVSGCFELPYAAKIAIEKKAAAVVAIGVLIKGSTPHFDYIADATTHGLMKVQLTAGAPVIFGVLTCNTKDQAEARAGIAPDSHNHGTDWADAALEQIALRY</sequence>
<keyword evidence="5 7" id="KW-0808">Transferase</keyword>
<evidence type="ECO:0000256" key="2">
    <source>
        <dbReference type="ARBA" id="ARBA00007424"/>
    </source>
</evidence>